<dbReference type="GO" id="GO:0032259">
    <property type="term" value="P:methylation"/>
    <property type="evidence" value="ECO:0007669"/>
    <property type="project" value="InterPro"/>
</dbReference>
<dbReference type="PANTHER" id="PTHR12829">
    <property type="entry name" value="N6-ADENOSINE-METHYLTRANSFERASE"/>
    <property type="match status" value="1"/>
</dbReference>
<evidence type="ECO:0000313" key="3">
    <source>
        <dbReference type="Proteomes" id="UP001209878"/>
    </source>
</evidence>
<proteinExistence type="inferred from homology"/>
<organism evidence="2 3">
    <name type="scientific">Ridgeia piscesae</name>
    <name type="common">Tubeworm</name>
    <dbReference type="NCBI Taxonomy" id="27915"/>
    <lineage>
        <taxon>Eukaryota</taxon>
        <taxon>Metazoa</taxon>
        <taxon>Spiralia</taxon>
        <taxon>Lophotrochozoa</taxon>
        <taxon>Annelida</taxon>
        <taxon>Polychaeta</taxon>
        <taxon>Sedentaria</taxon>
        <taxon>Canalipalpata</taxon>
        <taxon>Sabellida</taxon>
        <taxon>Siboglinidae</taxon>
        <taxon>Ridgeia</taxon>
    </lineage>
</organism>
<dbReference type="PROSITE" id="PS51143">
    <property type="entry name" value="MT_A70"/>
    <property type="match status" value="1"/>
</dbReference>
<evidence type="ECO:0008006" key="4">
    <source>
        <dbReference type="Google" id="ProtNLM"/>
    </source>
</evidence>
<accession>A0AAD9NQ05</accession>
<sequence length="265" mass="30381">MDNNLTARQAARLTDSFLVDMVELAGQTDPEDTSSITLTDISDKGDGILVNCLVEHESERASERKWMGRHYLLPPHCSFLLSDLRHVSPLLQDGRQYDLIVIDPPWHNKSVKRKKKYWTLDNDDLRQLPIRDLAADGCLVVMWVTNRQTIHQYVTQELFPEWRVKIIAHWYWLKVTMQGVPVCDLDVSMKKPYETLILGHVCHTETLSKISVPDVKVIASVPSSVHSQKPPLYDILRAYVPKDARCLELFARNLQPGLTSWGNEV</sequence>
<comment type="similarity">
    <text evidence="1">Belongs to the MT-A70-like family.</text>
</comment>
<protein>
    <recommendedName>
        <fullName evidence="4">Methyltransferase-like protein 4</fullName>
    </recommendedName>
</protein>
<dbReference type="SUPFAM" id="SSF53335">
    <property type="entry name" value="S-adenosyl-L-methionine-dependent methyltransferases"/>
    <property type="match status" value="1"/>
</dbReference>
<name>A0AAD9NQ05_RIDPI</name>
<comment type="caution">
    <text evidence="2">The sequence shown here is derived from an EMBL/GenBank/DDBJ whole genome shotgun (WGS) entry which is preliminary data.</text>
</comment>
<dbReference type="GO" id="GO:0005634">
    <property type="term" value="C:nucleus"/>
    <property type="evidence" value="ECO:0007669"/>
    <property type="project" value="TreeGrafter"/>
</dbReference>
<evidence type="ECO:0000313" key="2">
    <source>
        <dbReference type="EMBL" id="KAK2178135.1"/>
    </source>
</evidence>
<dbReference type="InterPro" id="IPR007757">
    <property type="entry name" value="MT-A70-like"/>
</dbReference>
<reference evidence="2" key="1">
    <citation type="journal article" date="2023" name="Mol. Biol. Evol.">
        <title>Third-Generation Sequencing Reveals the Adaptive Role of the Epigenome in Three Deep-Sea Polychaetes.</title>
        <authorList>
            <person name="Perez M."/>
            <person name="Aroh O."/>
            <person name="Sun Y."/>
            <person name="Lan Y."/>
            <person name="Juniper S.K."/>
            <person name="Young C.R."/>
            <person name="Angers B."/>
            <person name="Qian P.Y."/>
        </authorList>
    </citation>
    <scope>NUCLEOTIDE SEQUENCE</scope>
    <source>
        <strain evidence="2">R07B-5</strain>
    </source>
</reference>
<dbReference type="Pfam" id="PF05063">
    <property type="entry name" value="MT-A70"/>
    <property type="match status" value="1"/>
</dbReference>
<dbReference type="Gene3D" id="3.40.50.150">
    <property type="entry name" value="Vaccinia Virus protein VP39"/>
    <property type="match status" value="1"/>
</dbReference>
<dbReference type="InterPro" id="IPR002052">
    <property type="entry name" value="DNA_methylase_N6_adenine_CS"/>
</dbReference>
<dbReference type="InterPro" id="IPR029063">
    <property type="entry name" value="SAM-dependent_MTases_sf"/>
</dbReference>
<dbReference type="EMBL" id="JAODUO010000559">
    <property type="protein sequence ID" value="KAK2178135.1"/>
    <property type="molecule type" value="Genomic_DNA"/>
</dbReference>
<dbReference type="AlphaFoldDB" id="A0AAD9NQ05"/>
<keyword evidence="3" id="KW-1185">Reference proteome</keyword>
<evidence type="ECO:0000256" key="1">
    <source>
        <dbReference type="PROSITE-ProRule" id="PRU00489"/>
    </source>
</evidence>
<dbReference type="GO" id="GO:0003676">
    <property type="term" value="F:nucleic acid binding"/>
    <property type="evidence" value="ECO:0007669"/>
    <property type="project" value="InterPro"/>
</dbReference>
<gene>
    <name evidence="2" type="ORF">NP493_560g00014</name>
</gene>
<dbReference type="Proteomes" id="UP001209878">
    <property type="component" value="Unassembled WGS sequence"/>
</dbReference>
<dbReference type="PROSITE" id="PS00092">
    <property type="entry name" value="N6_MTASE"/>
    <property type="match status" value="1"/>
</dbReference>
<dbReference type="PANTHER" id="PTHR12829:SF4">
    <property type="entry name" value="N(6)-ADENINE-SPECIFIC METHYLTRANSFERASE METTL4"/>
    <property type="match status" value="1"/>
</dbReference>
<dbReference type="GO" id="GO:0008168">
    <property type="term" value="F:methyltransferase activity"/>
    <property type="evidence" value="ECO:0007669"/>
    <property type="project" value="InterPro"/>
</dbReference>